<dbReference type="AlphaFoldDB" id="A0A3R7LND2"/>
<dbReference type="EMBL" id="JNAD02000009">
    <property type="protein sequence ID" value="RKM93980.1"/>
    <property type="molecule type" value="Genomic_DNA"/>
</dbReference>
<dbReference type="OrthoDB" id="3830620at2"/>
<evidence type="ECO:0000256" key="1">
    <source>
        <dbReference type="SAM" id="MobiDB-lite"/>
    </source>
</evidence>
<feature type="compositionally biased region" description="Gly residues" evidence="1">
    <location>
        <begin position="92"/>
        <end position="101"/>
    </location>
</feature>
<keyword evidence="2" id="KW-0812">Transmembrane</keyword>
<feature type="region of interest" description="Disordered" evidence="1">
    <location>
        <begin position="67"/>
        <end position="111"/>
    </location>
</feature>
<organism evidence="3 4">
    <name type="scientific">Streptomyces xinghaiensis</name>
    <dbReference type="NCBI Taxonomy" id="1038928"/>
    <lineage>
        <taxon>Bacteria</taxon>
        <taxon>Bacillati</taxon>
        <taxon>Actinomycetota</taxon>
        <taxon>Actinomycetes</taxon>
        <taxon>Kitasatosporales</taxon>
        <taxon>Streptomycetaceae</taxon>
        <taxon>Streptomyces</taxon>
    </lineage>
</organism>
<protein>
    <submittedName>
        <fullName evidence="3">Uncharacterized protein</fullName>
    </submittedName>
</protein>
<name>A0A3R7LND2_9ACTN</name>
<keyword evidence="2" id="KW-0472">Membrane</keyword>
<evidence type="ECO:0000313" key="4">
    <source>
        <dbReference type="Proteomes" id="UP000028058"/>
    </source>
</evidence>
<gene>
    <name evidence="3" type="ORF">SFRA_019375</name>
</gene>
<reference evidence="3 4" key="1">
    <citation type="journal article" date="2014" name="Genome Announc.">
        <title>Draft Genome Sequence of Streptomyces fradiae ATCC 19609, a Strain Highly Sensitive to Antibiotics.</title>
        <authorList>
            <person name="Bekker O.B."/>
            <person name="Klimina K.M."/>
            <person name="Vatlin A.A."/>
            <person name="Zakharevich N.V."/>
            <person name="Kasianov A.S."/>
            <person name="Danilenko V.N."/>
        </authorList>
    </citation>
    <scope>NUCLEOTIDE SEQUENCE [LARGE SCALE GENOMIC DNA]</scope>
    <source>
        <strain evidence="3 4">ATCC 19609</strain>
    </source>
</reference>
<evidence type="ECO:0000256" key="2">
    <source>
        <dbReference type="SAM" id="Phobius"/>
    </source>
</evidence>
<sequence>MTIDSTLPLASAWGNQAMTQLVPLAKELDENKVTPGVLGFIVFALLGGAVWLLMKNMSKQFTKIDFQERDTAGEGETVPAARKAAGSDTASGTGGTTGAGGADRPASSTGD</sequence>
<evidence type="ECO:0000313" key="3">
    <source>
        <dbReference type="EMBL" id="RKM93980.1"/>
    </source>
</evidence>
<proteinExistence type="predicted"/>
<keyword evidence="2" id="KW-1133">Transmembrane helix</keyword>
<feature type="transmembrane region" description="Helical" evidence="2">
    <location>
        <begin position="33"/>
        <end position="54"/>
    </location>
</feature>
<dbReference type="Proteomes" id="UP000028058">
    <property type="component" value="Unassembled WGS sequence"/>
</dbReference>
<keyword evidence="4" id="KW-1185">Reference proteome</keyword>
<comment type="caution">
    <text evidence="3">The sequence shown here is derived from an EMBL/GenBank/DDBJ whole genome shotgun (WGS) entry which is preliminary data.</text>
</comment>
<dbReference type="RefSeq" id="WP_050363439.1">
    <property type="nucleotide sequence ID" value="NZ_CP134822.1"/>
</dbReference>
<accession>A0A3R7LND2</accession>